<dbReference type="STRING" id="765440.A0A0C3AWX3"/>
<reference evidence="1 2" key="1">
    <citation type="submission" date="2014-04" db="EMBL/GenBank/DDBJ databases">
        <authorList>
            <consortium name="DOE Joint Genome Institute"/>
            <person name="Kuo A."/>
            <person name="Tarkka M."/>
            <person name="Buscot F."/>
            <person name="Kohler A."/>
            <person name="Nagy L.G."/>
            <person name="Floudas D."/>
            <person name="Copeland A."/>
            <person name="Barry K.W."/>
            <person name="Cichocki N."/>
            <person name="Veneault-Fourrey C."/>
            <person name="LaButti K."/>
            <person name="Lindquist E.A."/>
            <person name="Lipzen A."/>
            <person name="Lundell T."/>
            <person name="Morin E."/>
            <person name="Murat C."/>
            <person name="Sun H."/>
            <person name="Tunlid A."/>
            <person name="Henrissat B."/>
            <person name="Grigoriev I.V."/>
            <person name="Hibbett D.S."/>
            <person name="Martin F."/>
            <person name="Nordberg H.P."/>
            <person name="Cantor M.N."/>
            <person name="Hua S.X."/>
        </authorList>
    </citation>
    <scope>NUCLEOTIDE SEQUENCE [LARGE SCALE GENOMIC DNA]</scope>
    <source>
        <strain evidence="1 2">F 1598</strain>
    </source>
</reference>
<dbReference type="EMBL" id="KN833016">
    <property type="protein sequence ID" value="KIM78508.1"/>
    <property type="molecule type" value="Genomic_DNA"/>
</dbReference>
<sequence length="68" mass="7454">MYHSLLFYHVRRWVRASGNVVFESEHTSGGHFAAYEKPAELVGDLRSMFGKGGSAFGVVSGKTGYSQV</sequence>
<proteinExistence type="predicted"/>
<reference evidence="2" key="2">
    <citation type="submission" date="2015-01" db="EMBL/GenBank/DDBJ databases">
        <title>Evolutionary Origins and Diversification of the Mycorrhizal Mutualists.</title>
        <authorList>
            <consortium name="DOE Joint Genome Institute"/>
            <consortium name="Mycorrhizal Genomics Consortium"/>
            <person name="Kohler A."/>
            <person name="Kuo A."/>
            <person name="Nagy L.G."/>
            <person name="Floudas D."/>
            <person name="Copeland A."/>
            <person name="Barry K.W."/>
            <person name="Cichocki N."/>
            <person name="Veneault-Fourrey C."/>
            <person name="LaButti K."/>
            <person name="Lindquist E.A."/>
            <person name="Lipzen A."/>
            <person name="Lundell T."/>
            <person name="Morin E."/>
            <person name="Murat C."/>
            <person name="Riley R."/>
            <person name="Ohm R."/>
            <person name="Sun H."/>
            <person name="Tunlid A."/>
            <person name="Henrissat B."/>
            <person name="Grigoriev I.V."/>
            <person name="Hibbett D.S."/>
            <person name="Martin F."/>
        </authorList>
    </citation>
    <scope>NUCLEOTIDE SEQUENCE [LARGE SCALE GENOMIC DNA]</scope>
    <source>
        <strain evidence="2">F 1598</strain>
    </source>
</reference>
<keyword evidence="2" id="KW-1185">Reference proteome</keyword>
<organism evidence="1 2">
    <name type="scientific">Piloderma croceum (strain F 1598)</name>
    <dbReference type="NCBI Taxonomy" id="765440"/>
    <lineage>
        <taxon>Eukaryota</taxon>
        <taxon>Fungi</taxon>
        <taxon>Dikarya</taxon>
        <taxon>Basidiomycota</taxon>
        <taxon>Agaricomycotina</taxon>
        <taxon>Agaricomycetes</taxon>
        <taxon>Agaricomycetidae</taxon>
        <taxon>Atheliales</taxon>
        <taxon>Atheliaceae</taxon>
        <taxon>Piloderma</taxon>
    </lineage>
</organism>
<dbReference type="Gene3D" id="3.40.50.1820">
    <property type="entry name" value="alpha/beta hydrolase"/>
    <property type="match status" value="1"/>
</dbReference>
<dbReference type="InParanoid" id="A0A0C3AWX3"/>
<dbReference type="Proteomes" id="UP000054166">
    <property type="component" value="Unassembled WGS sequence"/>
</dbReference>
<protein>
    <recommendedName>
        <fullName evidence="3">AB hydrolase-1 domain-containing protein</fullName>
    </recommendedName>
</protein>
<dbReference type="InterPro" id="IPR029058">
    <property type="entry name" value="AB_hydrolase_fold"/>
</dbReference>
<name>A0A0C3AWX3_PILCF</name>
<evidence type="ECO:0008006" key="3">
    <source>
        <dbReference type="Google" id="ProtNLM"/>
    </source>
</evidence>
<evidence type="ECO:0000313" key="2">
    <source>
        <dbReference type="Proteomes" id="UP000054166"/>
    </source>
</evidence>
<gene>
    <name evidence="1" type="ORF">PILCRDRAFT_591168</name>
</gene>
<evidence type="ECO:0000313" key="1">
    <source>
        <dbReference type="EMBL" id="KIM78508.1"/>
    </source>
</evidence>
<dbReference type="AlphaFoldDB" id="A0A0C3AWX3"/>
<accession>A0A0C3AWX3</accession>
<dbReference type="OrthoDB" id="7130006at2759"/>
<dbReference type="HOGENOM" id="CLU_2794833_0_0_1"/>